<accession>A0A0R2BMB9</accession>
<gene>
    <name evidence="3" type="ORF">FC82_GL001149</name>
</gene>
<evidence type="ECO:0000256" key="1">
    <source>
        <dbReference type="ARBA" id="ARBA00006484"/>
    </source>
</evidence>
<dbReference type="PRINTS" id="PR00081">
    <property type="entry name" value="GDHRDH"/>
</dbReference>
<sequence>MIMMSALTSKVAVITGGSSGIGLATAWAFIAEGAVAVSADVNSPEDEQIDFVKTDVTDPASLKHMVDTVVAKYGHIDALVANAGVAEEKADVADLNEANWQKVIDIDLTGVVLTNKYVVQQMAKQDSGGSVVNMSSILGVVGGPKSQAYSAAKAGVANYTKSQAVTYATRGIRFNAVAPGYVNTPLLKTLPKETTDAMVGKMPIGRLAEPEEIANVIVFLSSVKASFVTGAVVSVDGGYTAL</sequence>
<dbReference type="Gene3D" id="3.40.50.720">
    <property type="entry name" value="NAD(P)-binding Rossmann-like Domain"/>
    <property type="match status" value="1"/>
</dbReference>
<name>A0A0R2BMB9_SECCO</name>
<dbReference type="AlphaFoldDB" id="A0A0R2BMB9"/>
<dbReference type="FunFam" id="3.40.50.720:FF:000084">
    <property type="entry name" value="Short-chain dehydrogenase reductase"/>
    <property type="match status" value="1"/>
</dbReference>
<dbReference type="Pfam" id="PF13561">
    <property type="entry name" value="adh_short_C2"/>
    <property type="match status" value="1"/>
</dbReference>
<dbReference type="PATRIC" id="fig|1423733.4.peg.1212"/>
<dbReference type="InterPro" id="IPR020904">
    <property type="entry name" value="Sc_DH/Rdtase_CS"/>
</dbReference>
<evidence type="ECO:0000313" key="3">
    <source>
        <dbReference type="EMBL" id="KRM76668.1"/>
    </source>
</evidence>
<evidence type="ECO:0000313" key="4">
    <source>
        <dbReference type="Proteomes" id="UP000051845"/>
    </source>
</evidence>
<evidence type="ECO:0000256" key="2">
    <source>
        <dbReference type="ARBA" id="ARBA00023002"/>
    </source>
</evidence>
<proteinExistence type="inferred from homology"/>
<dbReference type="STRING" id="33960.TY91_16500"/>
<dbReference type="Proteomes" id="UP000051845">
    <property type="component" value="Unassembled WGS sequence"/>
</dbReference>
<dbReference type="PANTHER" id="PTHR24321:SF8">
    <property type="entry name" value="ESTRADIOL 17-BETA-DEHYDROGENASE 8-RELATED"/>
    <property type="match status" value="1"/>
</dbReference>
<dbReference type="GO" id="GO:0008206">
    <property type="term" value="P:bile acid metabolic process"/>
    <property type="evidence" value="ECO:0007669"/>
    <property type="project" value="UniProtKB-ARBA"/>
</dbReference>
<protein>
    <submittedName>
        <fullName evidence="3">Glucose 1-dehydrogenase</fullName>
    </submittedName>
</protein>
<dbReference type="PANTHER" id="PTHR24321">
    <property type="entry name" value="DEHYDROGENASES, SHORT CHAIN"/>
    <property type="match status" value="1"/>
</dbReference>
<dbReference type="PROSITE" id="PS00061">
    <property type="entry name" value="ADH_SHORT"/>
    <property type="match status" value="1"/>
</dbReference>
<organism evidence="3 4">
    <name type="scientific">Secundilactobacillus collinoides DSM 20515 = JCM 1123</name>
    <dbReference type="NCBI Taxonomy" id="1423733"/>
    <lineage>
        <taxon>Bacteria</taxon>
        <taxon>Bacillati</taxon>
        <taxon>Bacillota</taxon>
        <taxon>Bacilli</taxon>
        <taxon>Lactobacillales</taxon>
        <taxon>Lactobacillaceae</taxon>
        <taxon>Secundilactobacillus</taxon>
    </lineage>
</organism>
<dbReference type="InterPro" id="IPR036291">
    <property type="entry name" value="NAD(P)-bd_dom_sf"/>
</dbReference>
<dbReference type="PRINTS" id="PR00080">
    <property type="entry name" value="SDRFAMILY"/>
</dbReference>
<keyword evidence="2" id="KW-0560">Oxidoreductase</keyword>
<dbReference type="EMBL" id="AYYR01000022">
    <property type="protein sequence ID" value="KRM76668.1"/>
    <property type="molecule type" value="Genomic_DNA"/>
</dbReference>
<comment type="similarity">
    <text evidence="1">Belongs to the short-chain dehydrogenases/reductases (SDR) family.</text>
</comment>
<dbReference type="GO" id="GO:0016491">
    <property type="term" value="F:oxidoreductase activity"/>
    <property type="evidence" value="ECO:0007669"/>
    <property type="project" value="UniProtKB-KW"/>
</dbReference>
<dbReference type="SUPFAM" id="SSF51735">
    <property type="entry name" value="NAD(P)-binding Rossmann-fold domains"/>
    <property type="match status" value="1"/>
</dbReference>
<comment type="caution">
    <text evidence="3">The sequence shown here is derived from an EMBL/GenBank/DDBJ whole genome shotgun (WGS) entry which is preliminary data.</text>
</comment>
<dbReference type="InterPro" id="IPR002347">
    <property type="entry name" value="SDR_fam"/>
</dbReference>
<reference evidence="3 4" key="1">
    <citation type="journal article" date="2015" name="Genome Announc.">
        <title>Expanding the biotechnology potential of lactobacilli through comparative genomics of 213 strains and associated genera.</title>
        <authorList>
            <person name="Sun Z."/>
            <person name="Harris H.M."/>
            <person name="McCann A."/>
            <person name="Guo C."/>
            <person name="Argimon S."/>
            <person name="Zhang W."/>
            <person name="Yang X."/>
            <person name="Jeffery I.B."/>
            <person name="Cooney J.C."/>
            <person name="Kagawa T.F."/>
            <person name="Liu W."/>
            <person name="Song Y."/>
            <person name="Salvetti E."/>
            <person name="Wrobel A."/>
            <person name="Rasinkangas P."/>
            <person name="Parkhill J."/>
            <person name="Rea M.C."/>
            <person name="O'Sullivan O."/>
            <person name="Ritari J."/>
            <person name="Douillard F.P."/>
            <person name="Paul Ross R."/>
            <person name="Yang R."/>
            <person name="Briner A.E."/>
            <person name="Felis G.E."/>
            <person name="de Vos W.M."/>
            <person name="Barrangou R."/>
            <person name="Klaenhammer T.R."/>
            <person name="Caufield P.W."/>
            <person name="Cui Y."/>
            <person name="Zhang H."/>
            <person name="O'Toole P.W."/>
        </authorList>
    </citation>
    <scope>NUCLEOTIDE SEQUENCE [LARGE SCALE GENOMIC DNA]</scope>
    <source>
        <strain evidence="3 4">DSM 20515</strain>
    </source>
</reference>